<dbReference type="PROSITE" id="PS50093">
    <property type="entry name" value="PKD"/>
    <property type="match status" value="1"/>
</dbReference>
<dbReference type="InterPro" id="IPR035986">
    <property type="entry name" value="PKD_dom_sf"/>
</dbReference>
<evidence type="ECO:0000313" key="4">
    <source>
        <dbReference type="Proteomes" id="UP000184474"/>
    </source>
</evidence>
<feature type="chain" id="PRO_5013065129" evidence="1">
    <location>
        <begin position="26"/>
        <end position="314"/>
    </location>
</feature>
<dbReference type="Proteomes" id="UP000184474">
    <property type="component" value="Unassembled WGS sequence"/>
</dbReference>
<dbReference type="STRING" id="156994.SAMN04488028_106118"/>
<organism evidence="3 4">
    <name type="scientific">Reichenbachiella agariperforans</name>
    <dbReference type="NCBI Taxonomy" id="156994"/>
    <lineage>
        <taxon>Bacteria</taxon>
        <taxon>Pseudomonadati</taxon>
        <taxon>Bacteroidota</taxon>
        <taxon>Cytophagia</taxon>
        <taxon>Cytophagales</taxon>
        <taxon>Reichenbachiellaceae</taxon>
        <taxon>Reichenbachiella</taxon>
    </lineage>
</organism>
<sequence>MKRLFRNYSYLAALLVAPVILSSCGEDSKEDKTVDAPLAGFTLEVNEENTMMISVTNTSIGGESYAWDFGDDSDIVTSANAEHTYTESGTYTVTLTTTNEGGSDDATQEVKVSGFGPNLVASGDMSDASAWISVALWTADDNITEAAFVDETFMFKNATDDMDKVYQYSNHILYQKVALTADKTYKFSANISSTTGNDGTWFEVYFLHESPDSEDIINKPGSQVALKAYGEGEDCLKGAFDGDIMEIAQGCTAANAFTQSLDASGEFTLPADSLTEDGSIYLLFKAGSGWASDEEVSPFGEGMHLDNVEIKEVL</sequence>
<proteinExistence type="predicted"/>
<reference evidence="4" key="1">
    <citation type="submission" date="2016-11" db="EMBL/GenBank/DDBJ databases">
        <authorList>
            <person name="Varghese N."/>
            <person name="Submissions S."/>
        </authorList>
    </citation>
    <scope>NUCLEOTIDE SEQUENCE [LARGE SCALE GENOMIC DNA]</scope>
    <source>
        <strain evidence="4">DSM 26134</strain>
    </source>
</reference>
<dbReference type="AlphaFoldDB" id="A0A1M6TNX3"/>
<gene>
    <name evidence="3" type="ORF">SAMN04488028_106118</name>
</gene>
<dbReference type="EMBL" id="FRAA01000006">
    <property type="protein sequence ID" value="SHK58596.1"/>
    <property type="molecule type" value="Genomic_DNA"/>
</dbReference>
<dbReference type="PROSITE" id="PS51257">
    <property type="entry name" value="PROKAR_LIPOPROTEIN"/>
    <property type="match status" value="1"/>
</dbReference>
<dbReference type="InterPro" id="IPR000601">
    <property type="entry name" value="PKD_dom"/>
</dbReference>
<evidence type="ECO:0000313" key="3">
    <source>
        <dbReference type="EMBL" id="SHK58596.1"/>
    </source>
</evidence>
<dbReference type="RefSeq" id="WP_073123814.1">
    <property type="nucleotide sequence ID" value="NZ_FRAA01000006.1"/>
</dbReference>
<dbReference type="Pfam" id="PF18911">
    <property type="entry name" value="PKD_4"/>
    <property type="match status" value="1"/>
</dbReference>
<protein>
    <submittedName>
        <fullName evidence="3">PKD repeat-containing protein</fullName>
    </submittedName>
</protein>
<keyword evidence="4" id="KW-1185">Reference proteome</keyword>
<evidence type="ECO:0000259" key="2">
    <source>
        <dbReference type="PROSITE" id="PS50093"/>
    </source>
</evidence>
<keyword evidence="1" id="KW-0732">Signal</keyword>
<dbReference type="SUPFAM" id="SSF49299">
    <property type="entry name" value="PKD domain"/>
    <property type="match status" value="1"/>
</dbReference>
<dbReference type="InterPro" id="IPR013783">
    <property type="entry name" value="Ig-like_fold"/>
</dbReference>
<feature type="domain" description="PKD" evidence="2">
    <location>
        <begin position="64"/>
        <end position="112"/>
    </location>
</feature>
<dbReference type="SMART" id="SM00089">
    <property type="entry name" value="PKD"/>
    <property type="match status" value="1"/>
</dbReference>
<dbReference type="InterPro" id="IPR022409">
    <property type="entry name" value="PKD/Chitinase_dom"/>
</dbReference>
<dbReference type="Gene3D" id="2.60.40.10">
    <property type="entry name" value="Immunoglobulins"/>
    <property type="match status" value="1"/>
</dbReference>
<feature type="signal peptide" evidence="1">
    <location>
        <begin position="1"/>
        <end position="25"/>
    </location>
</feature>
<name>A0A1M6TNX3_REIAG</name>
<evidence type="ECO:0000256" key="1">
    <source>
        <dbReference type="SAM" id="SignalP"/>
    </source>
</evidence>
<accession>A0A1M6TNX3</accession>
<dbReference type="CDD" id="cd00146">
    <property type="entry name" value="PKD"/>
    <property type="match status" value="1"/>
</dbReference>